<keyword evidence="2" id="KW-1185">Reference proteome</keyword>
<sequence>IVEPARERNRVWREHSLPGSVKIQEGVCTTNGGLEQVSQRSHLEQVTGGSQSSYRKYFKKSFTAICKVFRAGQKITTKGKTLRQRSVGNPSSLCLPADESMRNTCRLRHSPAGGT</sequence>
<organism evidence="1 2">
    <name type="scientific">Ameca splendens</name>
    <dbReference type="NCBI Taxonomy" id="208324"/>
    <lineage>
        <taxon>Eukaryota</taxon>
        <taxon>Metazoa</taxon>
        <taxon>Chordata</taxon>
        <taxon>Craniata</taxon>
        <taxon>Vertebrata</taxon>
        <taxon>Euteleostomi</taxon>
        <taxon>Actinopterygii</taxon>
        <taxon>Neopterygii</taxon>
        <taxon>Teleostei</taxon>
        <taxon>Neoteleostei</taxon>
        <taxon>Acanthomorphata</taxon>
        <taxon>Ovalentaria</taxon>
        <taxon>Atherinomorphae</taxon>
        <taxon>Cyprinodontiformes</taxon>
        <taxon>Goodeidae</taxon>
        <taxon>Ameca</taxon>
    </lineage>
</organism>
<evidence type="ECO:0000313" key="1">
    <source>
        <dbReference type="EMBL" id="MEQ2281404.1"/>
    </source>
</evidence>
<dbReference type="EMBL" id="JAHRIP010003503">
    <property type="protein sequence ID" value="MEQ2281404.1"/>
    <property type="molecule type" value="Genomic_DNA"/>
</dbReference>
<feature type="non-terminal residue" evidence="1">
    <location>
        <position position="1"/>
    </location>
</feature>
<name>A0ABV0XIW7_9TELE</name>
<comment type="caution">
    <text evidence="1">The sequence shown here is derived from an EMBL/GenBank/DDBJ whole genome shotgun (WGS) entry which is preliminary data.</text>
</comment>
<evidence type="ECO:0000313" key="2">
    <source>
        <dbReference type="Proteomes" id="UP001469553"/>
    </source>
</evidence>
<dbReference type="Proteomes" id="UP001469553">
    <property type="component" value="Unassembled WGS sequence"/>
</dbReference>
<proteinExistence type="predicted"/>
<protein>
    <submittedName>
        <fullName evidence="1">Uncharacterized protein</fullName>
    </submittedName>
</protein>
<gene>
    <name evidence="1" type="ORF">AMECASPLE_029963</name>
</gene>
<accession>A0ABV0XIW7</accession>
<reference evidence="1 2" key="1">
    <citation type="submission" date="2021-06" db="EMBL/GenBank/DDBJ databases">
        <authorList>
            <person name="Palmer J.M."/>
        </authorList>
    </citation>
    <scope>NUCLEOTIDE SEQUENCE [LARGE SCALE GENOMIC DNA]</scope>
    <source>
        <strain evidence="1 2">AS_MEX2019</strain>
        <tissue evidence="1">Muscle</tissue>
    </source>
</reference>